<evidence type="ECO:0000313" key="5">
    <source>
        <dbReference type="EMBL" id="AMW06065.1"/>
    </source>
</evidence>
<dbReference type="eggNOG" id="COG0845">
    <property type="taxonomic scope" value="Bacteria"/>
</dbReference>
<keyword evidence="6" id="KW-1185">Reference proteome</keyword>
<dbReference type="Gene3D" id="2.40.420.20">
    <property type="match status" value="1"/>
</dbReference>
<dbReference type="Proteomes" id="UP000076404">
    <property type="component" value="Chromosome"/>
</dbReference>
<dbReference type="FunFam" id="2.40.30.170:FF:000010">
    <property type="entry name" value="Efflux RND transporter periplasmic adaptor subunit"/>
    <property type="match status" value="1"/>
</dbReference>
<dbReference type="KEGG" id="gph:GEMMAAP_17290"/>
<dbReference type="NCBIfam" id="TIGR01730">
    <property type="entry name" value="RND_mfp"/>
    <property type="match status" value="1"/>
</dbReference>
<dbReference type="Gene3D" id="2.40.30.170">
    <property type="match status" value="1"/>
</dbReference>
<evidence type="ECO:0000256" key="1">
    <source>
        <dbReference type="ARBA" id="ARBA00009477"/>
    </source>
</evidence>
<sequence>MPHSVMPHSLRRRHVRRGRMAPIALVLVFGALLAAGAVPRLAQSRARETERTEVNATPTVYTEKVRRDTTGTPFELPGTVTGLHETSIFARANGFVQSLRVDIGSVVRRGDTLVVLDMPEIREQSLQAAAVLEQVEASAALSRATLTRWKQLAAQGVVTPQELDERQAQASVADANVRAARANVANLREVLRFGALTAPFTGLVTARSIDLGSLVVAGAAAGARPLLTLVQTDTLRVMLQVPQSAAPRVRVGLTAQVMAREVGDSAFLGTVVRTAGAIEPGTRTLLTEVHIPNRDRRLLPGMFAQVALSIPSSGASLRIPAIALIVRAEGTLVARVEGDSVQLVPITLGRDFGTTIEVLDGVQAGDNLIVNPAESLASGMRVRPVARGTTKTAEQPAAKSSGKPADKP</sequence>
<evidence type="ECO:0000259" key="4">
    <source>
        <dbReference type="Pfam" id="PF25973"/>
    </source>
</evidence>
<dbReference type="GO" id="GO:1990281">
    <property type="term" value="C:efflux pump complex"/>
    <property type="evidence" value="ECO:0007669"/>
    <property type="project" value="TreeGrafter"/>
</dbReference>
<evidence type="ECO:0000313" key="6">
    <source>
        <dbReference type="Proteomes" id="UP000076404"/>
    </source>
</evidence>
<organism evidence="5 6">
    <name type="scientific">Gemmatimonas phototrophica</name>
    <dbReference type="NCBI Taxonomy" id="1379270"/>
    <lineage>
        <taxon>Bacteria</taxon>
        <taxon>Pseudomonadati</taxon>
        <taxon>Gemmatimonadota</taxon>
        <taxon>Gemmatimonadia</taxon>
        <taxon>Gemmatimonadales</taxon>
        <taxon>Gemmatimonadaceae</taxon>
        <taxon>Gemmatimonas</taxon>
    </lineage>
</organism>
<dbReference type="SUPFAM" id="SSF111369">
    <property type="entry name" value="HlyD-like secretion proteins"/>
    <property type="match status" value="1"/>
</dbReference>
<name>A0A143BNA3_9BACT</name>
<dbReference type="STRING" id="1379270.GEMMAAP_17290"/>
<feature type="region of interest" description="Disordered" evidence="2">
    <location>
        <begin position="380"/>
        <end position="408"/>
    </location>
</feature>
<reference evidence="5 6" key="2">
    <citation type="journal article" date="2016" name="Environ. Microbiol. Rep.">
        <title>Metagenomic evidence for the presence of phototrophic Gemmatimonadetes bacteria in diverse environments.</title>
        <authorList>
            <person name="Zeng Y."/>
            <person name="Baumbach J."/>
            <person name="Barbosa E.G."/>
            <person name="Azevedo V."/>
            <person name="Zhang C."/>
            <person name="Koblizek M."/>
        </authorList>
    </citation>
    <scope>NUCLEOTIDE SEQUENCE [LARGE SCALE GENOMIC DNA]</scope>
    <source>
        <strain evidence="5 6">AP64</strain>
    </source>
</reference>
<feature type="domain" description="CusB-like beta-barrel" evidence="3">
    <location>
        <begin position="238"/>
        <end position="309"/>
    </location>
</feature>
<evidence type="ECO:0000259" key="3">
    <source>
        <dbReference type="Pfam" id="PF25954"/>
    </source>
</evidence>
<evidence type="ECO:0000256" key="2">
    <source>
        <dbReference type="SAM" id="MobiDB-lite"/>
    </source>
</evidence>
<dbReference type="GO" id="GO:0015562">
    <property type="term" value="F:efflux transmembrane transporter activity"/>
    <property type="evidence" value="ECO:0007669"/>
    <property type="project" value="TreeGrafter"/>
</dbReference>
<comment type="similarity">
    <text evidence="1">Belongs to the membrane fusion protein (MFP) (TC 8.A.1) family.</text>
</comment>
<gene>
    <name evidence="5" type="ORF">GEMMAAP_17290</name>
</gene>
<dbReference type="InterPro" id="IPR058792">
    <property type="entry name" value="Beta-barrel_RND_2"/>
</dbReference>
<dbReference type="Gene3D" id="2.40.50.100">
    <property type="match status" value="1"/>
</dbReference>
<dbReference type="InterPro" id="IPR058647">
    <property type="entry name" value="BSH_CzcB-like"/>
</dbReference>
<feature type="domain" description="CzcB-like barrel-sandwich hybrid" evidence="4">
    <location>
        <begin position="86"/>
        <end position="217"/>
    </location>
</feature>
<reference evidence="5 6" key="1">
    <citation type="journal article" date="2014" name="Proc. Natl. Acad. Sci. U.S.A.">
        <title>Functional type 2 photosynthetic reaction centers found in the rare bacterial phylum Gemmatimonadetes.</title>
        <authorList>
            <person name="Zeng Y."/>
            <person name="Feng F."/>
            <person name="Medova H."/>
            <person name="Dean J."/>
            <person name="Koblizek M."/>
        </authorList>
    </citation>
    <scope>NUCLEOTIDE SEQUENCE [LARGE SCALE GENOMIC DNA]</scope>
    <source>
        <strain evidence="5 6">AP64</strain>
    </source>
</reference>
<protein>
    <submittedName>
        <fullName evidence="5">Uncharacterized protein</fullName>
    </submittedName>
</protein>
<dbReference type="Gene3D" id="1.10.287.470">
    <property type="entry name" value="Helix hairpin bin"/>
    <property type="match status" value="1"/>
</dbReference>
<dbReference type="Pfam" id="PF25954">
    <property type="entry name" value="Beta-barrel_RND_2"/>
    <property type="match status" value="1"/>
</dbReference>
<dbReference type="AlphaFoldDB" id="A0A143BNA3"/>
<proteinExistence type="inferred from homology"/>
<dbReference type="PANTHER" id="PTHR30469">
    <property type="entry name" value="MULTIDRUG RESISTANCE PROTEIN MDTA"/>
    <property type="match status" value="1"/>
</dbReference>
<dbReference type="Pfam" id="PF25973">
    <property type="entry name" value="BSH_CzcB"/>
    <property type="match status" value="1"/>
</dbReference>
<dbReference type="PANTHER" id="PTHR30469:SF37">
    <property type="entry name" value="RAGD PROTEIN"/>
    <property type="match status" value="1"/>
</dbReference>
<dbReference type="InterPro" id="IPR006143">
    <property type="entry name" value="RND_pump_MFP"/>
</dbReference>
<dbReference type="EMBL" id="CP011454">
    <property type="protein sequence ID" value="AMW06065.1"/>
    <property type="molecule type" value="Genomic_DNA"/>
</dbReference>
<accession>A0A143BNA3</accession>